<dbReference type="Pfam" id="PF12625">
    <property type="entry name" value="Arabinose_bd"/>
    <property type="match status" value="1"/>
</dbReference>
<keyword evidence="2" id="KW-0238">DNA-binding</keyword>
<comment type="caution">
    <text evidence="5">The sequence shown here is derived from an EMBL/GenBank/DDBJ whole genome shotgun (WGS) entry which is preliminary data.</text>
</comment>
<name>A0ABW5D0T3_9BACT</name>
<keyword evidence="1" id="KW-0805">Transcription regulation</keyword>
<evidence type="ECO:0000256" key="1">
    <source>
        <dbReference type="ARBA" id="ARBA00023015"/>
    </source>
</evidence>
<evidence type="ECO:0000259" key="4">
    <source>
        <dbReference type="PROSITE" id="PS01124"/>
    </source>
</evidence>
<dbReference type="Pfam" id="PF12833">
    <property type="entry name" value="HTH_18"/>
    <property type="match status" value="1"/>
</dbReference>
<dbReference type="SUPFAM" id="SSF46689">
    <property type="entry name" value="Homeodomain-like"/>
    <property type="match status" value="1"/>
</dbReference>
<dbReference type="PANTHER" id="PTHR47894:SF1">
    <property type="entry name" value="HTH-TYPE TRANSCRIPTIONAL REGULATOR VQSM"/>
    <property type="match status" value="1"/>
</dbReference>
<keyword evidence="3" id="KW-0804">Transcription</keyword>
<dbReference type="EMBL" id="JBHUIM010000003">
    <property type="protein sequence ID" value="MFD2248301.1"/>
    <property type="molecule type" value="Genomic_DNA"/>
</dbReference>
<dbReference type="InterPro" id="IPR009057">
    <property type="entry name" value="Homeodomain-like_sf"/>
</dbReference>
<protein>
    <submittedName>
        <fullName evidence="5">AraC family transcriptional regulator</fullName>
    </submittedName>
</protein>
<dbReference type="SMART" id="SM00342">
    <property type="entry name" value="HTH_ARAC"/>
    <property type="match status" value="1"/>
</dbReference>
<evidence type="ECO:0000313" key="6">
    <source>
        <dbReference type="Proteomes" id="UP001597374"/>
    </source>
</evidence>
<dbReference type="PANTHER" id="PTHR47894">
    <property type="entry name" value="HTH-TYPE TRANSCRIPTIONAL REGULATOR GADX"/>
    <property type="match status" value="1"/>
</dbReference>
<proteinExistence type="predicted"/>
<dbReference type="InterPro" id="IPR018060">
    <property type="entry name" value="HTH_AraC"/>
</dbReference>
<reference evidence="6" key="1">
    <citation type="journal article" date="2019" name="Int. J. Syst. Evol. Microbiol.">
        <title>The Global Catalogue of Microorganisms (GCM) 10K type strain sequencing project: providing services to taxonomists for standard genome sequencing and annotation.</title>
        <authorList>
            <consortium name="The Broad Institute Genomics Platform"/>
            <consortium name="The Broad Institute Genome Sequencing Center for Infectious Disease"/>
            <person name="Wu L."/>
            <person name="Ma J."/>
        </authorList>
    </citation>
    <scope>NUCLEOTIDE SEQUENCE [LARGE SCALE GENOMIC DNA]</scope>
    <source>
        <strain evidence="6">CGMCC 4.1782</strain>
    </source>
</reference>
<evidence type="ECO:0000313" key="5">
    <source>
        <dbReference type="EMBL" id="MFD2248301.1"/>
    </source>
</evidence>
<dbReference type="PROSITE" id="PS01124">
    <property type="entry name" value="HTH_ARAC_FAMILY_2"/>
    <property type="match status" value="1"/>
</dbReference>
<dbReference type="PRINTS" id="PR00032">
    <property type="entry name" value="HTHARAC"/>
</dbReference>
<dbReference type="RefSeq" id="WP_262921704.1">
    <property type="nucleotide sequence ID" value="NZ_JBHUIM010000003.1"/>
</dbReference>
<dbReference type="Gene3D" id="1.10.10.60">
    <property type="entry name" value="Homeodomain-like"/>
    <property type="match status" value="1"/>
</dbReference>
<evidence type="ECO:0000256" key="2">
    <source>
        <dbReference type="ARBA" id="ARBA00023125"/>
    </source>
</evidence>
<gene>
    <name evidence="5" type="ORF">ACFSKP_18685</name>
</gene>
<feature type="domain" description="HTH araC/xylS-type" evidence="4">
    <location>
        <begin position="249"/>
        <end position="347"/>
    </location>
</feature>
<dbReference type="InterPro" id="IPR032687">
    <property type="entry name" value="AraC-type_N"/>
</dbReference>
<dbReference type="InterPro" id="IPR020449">
    <property type="entry name" value="Tscrpt_reg_AraC-type_HTH"/>
</dbReference>
<accession>A0ABW5D0T3</accession>
<organism evidence="5 6">
    <name type="scientific">Pontibacter ruber</name>
    <dbReference type="NCBI Taxonomy" id="1343895"/>
    <lineage>
        <taxon>Bacteria</taxon>
        <taxon>Pseudomonadati</taxon>
        <taxon>Bacteroidota</taxon>
        <taxon>Cytophagia</taxon>
        <taxon>Cytophagales</taxon>
        <taxon>Hymenobacteraceae</taxon>
        <taxon>Pontibacter</taxon>
    </lineage>
</organism>
<dbReference type="Proteomes" id="UP001597374">
    <property type="component" value="Unassembled WGS sequence"/>
</dbReference>
<sequence length="351" mass="39004">MPTLAVVSILAVNHEEHTLSASSVNLVLHVLRLKGHDAESIARAAGIKPEQLQDVNARITIAQMVALWQTAVQVTGDPDVALHVSEAVNPTSAGLIAYVMMNALTLHESLRKLCKYQDIVCEGIRTSLQVQQQEAHVVLQVVSPALTDPRHAIDSEMVIYKNAFEALVGQKLPFRQALFAYTQPESITEHQRIFAGAELVFGAAVSGFVFDTEYLQLPVVSPNPELNLLFEQYANEYLQRLREPKSMAEKVQRELARLLKGEEPSITTVARSLAVSVRSLQARLHEENTSYQALLDEVRKELALRHLQSGRHTVSDVAYLLGFSEPSAFSRSFKKWTGLPPQHYRQSIAIA</sequence>
<keyword evidence="6" id="KW-1185">Reference proteome</keyword>
<evidence type="ECO:0000256" key="3">
    <source>
        <dbReference type="ARBA" id="ARBA00023163"/>
    </source>
</evidence>